<dbReference type="EMBL" id="FN543108">
    <property type="protein sequence ID" value="CBA32891.1"/>
    <property type="molecule type" value="Genomic_DNA"/>
</dbReference>
<dbReference type="GO" id="GO:0000455">
    <property type="term" value="P:enzyme-directed rRNA pseudouridine synthesis"/>
    <property type="evidence" value="ECO:0007669"/>
    <property type="project" value="TreeGrafter"/>
</dbReference>
<accession>C9YFT0</accession>
<protein>
    <recommendedName>
        <fullName evidence="1">Pseudouridine synthase RsuA/RluA-like domain-containing protein</fullName>
    </recommendedName>
</protein>
<dbReference type="AlphaFoldDB" id="C9YFT0"/>
<dbReference type="SUPFAM" id="SSF55120">
    <property type="entry name" value="Pseudouridine synthase"/>
    <property type="match status" value="1"/>
</dbReference>
<dbReference type="PANTHER" id="PTHR21600:SF84">
    <property type="entry name" value="PSEUDOURIDINE SYNTHASE RSUA_RLUA-LIKE DOMAIN-CONTAINING PROTEIN"/>
    <property type="match status" value="1"/>
</dbReference>
<dbReference type="GO" id="GO:0003723">
    <property type="term" value="F:RNA binding"/>
    <property type="evidence" value="ECO:0007669"/>
    <property type="project" value="InterPro"/>
</dbReference>
<dbReference type="InterPro" id="IPR050188">
    <property type="entry name" value="RluA_PseudoU_synthase"/>
</dbReference>
<dbReference type="Gene3D" id="3.30.2350.10">
    <property type="entry name" value="Pseudouridine synthase"/>
    <property type="match status" value="1"/>
</dbReference>
<dbReference type="InterPro" id="IPR020103">
    <property type="entry name" value="PsdUridine_synth_cat_dom_sf"/>
</dbReference>
<evidence type="ECO:0000313" key="2">
    <source>
        <dbReference type="EMBL" id="CBA32891.1"/>
    </source>
</evidence>
<dbReference type="InterPro" id="IPR006224">
    <property type="entry name" value="PsdUridine_synth_RluA-like_CS"/>
</dbReference>
<dbReference type="GO" id="GO:0009982">
    <property type="term" value="F:pseudouridine synthase activity"/>
    <property type="evidence" value="ECO:0007669"/>
    <property type="project" value="InterPro"/>
</dbReference>
<gene>
    <name evidence="2" type="ORF">Csp_B16300</name>
</gene>
<dbReference type="GO" id="GO:0140098">
    <property type="term" value="F:catalytic activity, acting on RNA"/>
    <property type="evidence" value="ECO:0007669"/>
    <property type="project" value="UniProtKB-ARBA"/>
</dbReference>
<organism evidence="2">
    <name type="scientific">Curvibacter symbiont subsp. Hydra magnipapillata</name>
    <dbReference type="NCBI Taxonomy" id="667019"/>
    <lineage>
        <taxon>Bacteria</taxon>
        <taxon>Pseudomonadati</taxon>
        <taxon>Pseudomonadota</taxon>
        <taxon>Betaproteobacteria</taxon>
        <taxon>Burkholderiales</taxon>
        <taxon>Comamonadaceae</taxon>
        <taxon>Curvibacter</taxon>
    </lineage>
</organism>
<dbReference type="PANTHER" id="PTHR21600">
    <property type="entry name" value="MITOCHONDRIAL RNA PSEUDOURIDINE SYNTHASE"/>
    <property type="match status" value="1"/>
</dbReference>
<proteinExistence type="predicted"/>
<reference evidence="2" key="1">
    <citation type="journal article" date="2010" name="Nature">
        <title>The Dynamic genome of Hydra.</title>
        <authorList>
            <person name="Chapman J.A."/>
            <person name="Kirkness E.F."/>
            <person name="Simakov O."/>
            <person name="Hampson S.E."/>
            <person name="Mitros T."/>
            <person name="Weinmaier T."/>
            <person name="Rattei T."/>
            <person name="Balasubramanian P.G."/>
            <person name="Borman J."/>
            <person name="Busam D."/>
            <person name="Disbennett K."/>
            <person name="Pfannkoch C."/>
            <person name="Sumin N."/>
            <person name="Sutton G."/>
            <person name="Viswanathan L."/>
            <person name="Walenz B."/>
            <person name="Goodstein D.M."/>
            <person name="Hellsten U."/>
            <person name="Kawashima T."/>
            <person name="Prochnik S.E."/>
            <person name="Putnam N.H."/>
            <person name="Shu S."/>
            <person name="Blumberg B."/>
            <person name="Dana C.E."/>
            <person name="Gee L."/>
            <person name="Kibler D.F."/>
            <person name="Law L."/>
            <person name="Lindgens D."/>
            <person name="Martinez D.E."/>
            <person name="Peng J."/>
            <person name="Wigge P.A."/>
            <person name="Bertulat B."/>
            <person name="Guder C."/>
            <person name="Nakamura Y."/>
            <person name="Ozbek S."/>
            <person name="Watanabe H."/>
            <person name="Khalturin K."/>
            <person name="Hemmrich G."/>
            <person name="Franke A."/>
            <person name="Augustin R."/>
            <person name="Fraune S."/>
            <person name="Hayakawa E."/>
            <person name="Hayakawa S."/>
            <person name="Hirose M."/>
            <person name="Hwang J."/>
            <person name="Ikeo K."/>
            <person name="Nishimiya-Fujisawa C."/>
            <person name="Ogura A."/>
            <person name="Takahashi T."/>
            <person name="Steinmetz P.R."/>
            <person name="Zhang X."/>
            <person name="Aufschnaiter R."/>
            <person name="Eder M.K."/>
            <person name="Gorny A.K."/>
            <person name="Salvenmoser W."/>
            <person name="Heimberg A.M."/>
            <person name="Wheeler B.M."/>
            <person name="Peterson K.J."/>
            <person name="Boettger A."/>
            <person name="Tischler P."/>
            <person name="Wolf A."/>
            <person name="Gojobori T."/>
            <person name="Remington K.A."/>
            <person name="Strausberg R.L."/>
            <person name="Venter J."/>
            <person name="Technau U."/>
            <person name="Hobmayer B."/>
            <person name="Bosch T.C."/>
            <person name="Holstein T.W."/>
            <person name="Fujisawa T."/>
            <person name="Bode H.R."/>
            <person name="David C.N."/>
            <person name="Rokhsar D.S."/>
            <person name="Steele R.E."/>
        </authorList>
    </citation>
    <scope>NUCLEOTIDE SEQUENCE</scope>
</reference>
<name>C9YFT0_CURXX</name>
<dbReference type="GO" id="GO:0016829">
    <property type="term" value="F:lyase activity"/>
    <property type="evidence" value="ECO:0007669"/>
    <property type="project" value="UniProtKB-KW"/>
</dbReference>
<feature type="domain" description="Pseudouridine synthase RsuA/RluA-like" evidence="1">
    <location>
        <begin position="99"/>
        <end position="246"/>
    </location>
</feature>
<dbReference type="Pfam" id="PF00849">
    <property type="entry name" value="PseudoU_synth_2"/>
    <property type="match status" value="1"/>
</dbReference>
<dbReference type="PROSITE" id="PS01129">
    <property type="entry name" value="PSI_RLU"/>
    <property type="match status" value="1"/>
</dbReference>
<keyword evidence="2" id="KW-0456">Lyase</keyword>
<sequence>MARIRPLAPAARHGVRPSCVVVTPGPWTDLFDFFCQRFPSVPASTWQARFASEDIIDADNQAARPTDAATAGRRLYYFRDVPDEPIIPFQEEVIWQDEHLLVVDKPHFLPVVPSGKHVRETLLARLQLRLNLPDLSPVHRIDKDTAGLVMFTTQPAGRNAYQALFRERRVSKTYECIAPWKPGLVWPVHRESRIGDAEHFMQQAEVPGEVNAITDIELLEVAGDWARYALRPLTGQRHQLRVHMHALGLPILFDGIYPVLTPEGTNDYRRPLQLLARTLEFVDPLSGEQRRFESRRTLMPLEEVPPAR</sequence>
<evidence type="ECO:0000259" key="1">
    <source>
        <dbReference type="Pfam" id="PF00849"/>
    </source>
</evidence>
<dbReference type="InterPro" id="IPR006145">
    <property type="entry name" value="PsdUridine_synth_RsuA/RluA"/>
</dbReference>